<keyword evidence="3" id="KW-1185">Reference proteome</keyword>
<dbReference type="InterPro" id="IPR051531">
    <property type="entry name" value="N-acetyltransferase"/>
</dbReference>
<dbReference type="GO" id="GO:0016747">
    <property type="term" value="F:acyltransferase activity, transferring groups other than amino-acyl groups"/>
    <property type="evidence" value="ECO:0007669"/>
    <property type="project" value="InterPro"/>
</dbReference>
<reference evidence="2 3" key="1">
    <citation type="submission" date="2017-07" db="EMBL/GenBank/DDBJ databases">
        <authorList>
            <person name="Sun Z.S."/>
            <person name="Albrecht U."/>
            <person name="Echele G."/>
            <person name="Lee C.C."/>
        </authorList>
    </citation>
    <scope>NUCLEOTIDE SEQUENCE [LARGE SCALE GENOMIC DNA]</scope>
    <source>
        <strain evidence="2 3">CGMCC 1.12672</strain>
    </source>
</reference>
<dbReference type="PANTHER" id="PTHR43792:SF1">
    <property type="entry name" value="N-ACETYLTRANSFERASE DOMAIN-CONTAINING PROTEIN"/>
    <property type="match status" value="1"/>
</dbReference>
<accession>A0A285QG24</accession>
<dbReference type="Proteomes" id="UP000219494">
    <property type="component" value="Unassembled WGS sequence"/>
</dbReference>
<dbReference type="EMBL" id="OBMI01000001">
    <property type="protein sequence ID" value="SOB79022.1"/>
    <property type="molecule type" value="Genomic_DNA"/>
</dbReference>
<organism evidence="2 3">
    <name type="scientific">Sphingomonas guangdongensis</name>
    <dbReference type="NCBI Taxonomy" id="1141890"/>
    <lineage>
        <taxon>Bacteria</taxon>
        <taxon>Pseudomonadati</taxon>
        <taxon>Pseudomonadota</taxon>
        <taxon>Alphaproteobacteria</taxon>
        <taxon>Sphingomonadales</taxon>
        <taxon>Sphingomonadaceae</taxon>
        <taxon>Sphingomonas</taxon>
    </lineage>
</organism>
<keyword evidence="2" id="KW-0808">Transferase</keyword>
<gene>
    <name evidence="2" type="ORF">SAMN06297144_0334</name>
</gene>
<protein>
    <submittedName>
        <fullName evidence="2">Protein N-acetyltransferase, RimJ/RimL family</fullName>
    </submittedName>
</protein>
<evidence type="ECO:0000313" key="3">
    <source>
        <dbReference type="Proteomes" id="UP000219494"/>
    </source>
</evidence>
<dbReference type="RefSeq" id="WP_144033490.1">
    <property type="nucleotide sequence ID" value="NZ_OBMI01000001.1"/>
</dbReference>
<proteinExistence type="predicted"/>
<sequence length="171" mass="17945">MIVTETERLVIREMEVGDAVPLHALLTDADFLRNIGHRGVDTVAEAEAAIVERYRPAYARHGDGMWAVVERGSGAWVGMAGLVRRPGIDHPDIGFALLPAGRGKGYAREAAGAVSAWATARGIAPVVAIVNPENAASRAVLAGLGLVPDRPIRLPGGDADVLLYVPVTPEG</sequence>
<dbReference type="Gene3D" id="3.40.630.30">
    <property type="match status" value="1"/>
</dbReference>
<dbReference type="InterPro" id="IPR000182">
    <property type="entry name" value="GNAT_dom"/>
</dbReference>
<evidence type="ECO:0000259" key="1">
    <source>
        <dbReference type="PROSITE" id="PS51186"/>
    </source>
</evidence>
<dbReference type="Pfam" id="PF13302">
    <property type="entry name" value="Acetyltransf_3"/>
    <property type="match status" value="1"/>
</dbReference>
<dbReference type="AlphaFoldDB" id="A0A285QG24"/>
<dbReference type="OrthoDB" id="6293260at2"/>
<name>A0A285QG24_9SPHN</name>
<dbReference type="SUPFAM" id="SSF55729">
    <property type="entry name" value="Acyl-CoA N-acyltransferases (Nat)"/>
    <property type="match status" value="1"/>
</dbReference>
<dbReference type="PROSITE" id="PS51186">
    <property type="entry name" value="GNAT"/>
    <property type="match status" value="1"/>
</dbReference>
<feature type="domain" description="N-acetyltransferase" evidence="1">
    <location>
        <begin position="9"/>
        <end position="168"/>
    </location>
</feature>
<dbReference type="InterPro" id="IPR016181">
    <property type="entry name" value="Acyl_CoA_acyltransferase"/>
</dbReference>
<evidence type="ECO:0000313" key="2">
    <source>
        <dbReference type="EMBL" id="SOB79022.1"/>
    </source>
</evidence>
<dbReference type="PANTHER" id="PTHR43792">
    <property type="entry name" value="GNAT FAMILY, PUTATIVE (AFU_ORTHOLOGUE AFUA_3G00765)-RELATED-RELATED"/>
    <property type="match status" value="1"/>
</dbReference>